<dbReference type="PANTHER" id="PTHR47718">
    <property type="entry name" value="OS01G0519700 PROTEIN"/>
    <property type="match status" value="1"/>
</dbReference>
<gene>
    <name evidence="3" type="primary">LOC120267235</name>
</gene>
<evidence type="ECO:0000259" key="1">
    <source>
        <dbReference type="Pfam" id="PF10551"/>
    </source>
</evidence>
<dbReference type="Proteomes" id="UP001515500">
    <property type="component" value="Chromosome 8"/>
</dbReference>
<dbReference type="AlphaFoldDB" id="A0AB40BTS5"/>
<dbReference type="InterPro" id="IPR018289">
    <property type="entry name" value="MULE_transposase_dom"/>
</dbReference>
<dbReference type="RefSeq" id="XP_039130855.1">
    <property type="nucleotide sequence ID" value="XM_039274921.1"/>
</dbReference>
<dbReference type="Pfam" id="PF10551">
    <property type="entry name" value="MULE"/>
    <property type="match status" value="1"/>
</dbReference>
<name>A0AB40BTS5_DIOCR</name>
<organism evidence="2 3">
    <name type="scientific">Dioscorea cayennensis subsp. rotundata</name>
    <name type="common">White Guinea yam</name>
    <name type="synonym">Dioscorea rotundata</name>
    <dbReference type="NCBI Taxonomy" id="55577"/>
    <lineage>
        <taxon>Eukaryota</taxon>
        <taxon>Viridiplantae</taxon>
        <taxon>Streptophyta</taxon>
        <taxon>Embryophyta</taxon>
        <taxon>Tracheophyta</taxon>
        <taxon>Spermatophyta</taxon>
        <taxon>Magnoliopsida</taxon>
        <taxon>Liliopsida</taxon>
        <taxon>Dioscoreales</taxon>
        <taxon>Dioscoreaceae</taxon>
        <taxon>Dioscorea</taxon>
    </lineage>
</organism>
<protein>
    <submittedName>
        <fullName evidence="3">Protein FAR1-RELATED SEQUENCE 4-like</fullName>
    </submittedName>
</protein>
<keyword evidence="2" id="KW-1185">Reference proteome</keyword>
<dbReference type="GeneID" id="120267235"/>
<dbReference type="PANTHER" id="PTHR47718:SF7">
    <property type="entry name" value="PROTEIN FAR1-RELATED SEQUENCE"/>
    <property type="match status" value="1"/>
</dbReference>
<proteinExistence type="predicted"/>
<evidence type="ECO:0000313" key="2">
    <source>
        <dbReference type="Proteomes" id="UP001515500"/>
    </source>
</evidence>
<feature type="domain" description="MULE transposase" evidence="1">
    <location>
        <begin position="36"/>
        <end position="90"/>
    </location>
</feature>
<reference evidence="3" key="1">
    <citation type="submission" date="2025-08" db="UniProtKB">
        <authorList>
            <consortium name="RefSeq"/>
        </authorList>
    </citation>
    <scope>IDENTIFICATION</scope>
</reference>
<accession>A0AB40BTS5</accession>
<sequence length="130" mass="14990">MLFDSMDEACDFYNQYAYKKGFSVRKIIIRKSAKDGVNRHLQIVLFGCVLIFDETEYTFIWILENWLQAMKGSHPKVIMTDQDSAISDAVVKLKSCHVPFIDMAYVKSGVWLSVIGDAVYANFVFGWRNM</sequence>
<evidence type="ECO:0000313" key="3">
    <source>
        <dbReference type="RefSeq" id="XP_039130855.1"/>
    </source>
</evidence>